<evidence type="ECO:0000313" key="16">
    <source>
        <dbReference type="EMBL" id="RKS75626.1"/>
    </source>
</evidence>
<dbReference type="Gene3D" id="2.70.98.10">
    <property type="match status" value="1"/>
</dbReference>
<proteinExistence type="inferred from homology"/>
<evidence type="ECO:0000256" key="10">
    <source>
        <dbReference type="ARBA" id="ARBA00023235"/>
    </source>
</evidence>
<evidence type="ECO:0000313" key="17">
    <source>
        <dbReference type="Proteomes" id="UP000281955"/>
    </source>
</evidence>
<dbReference type="EC" id="5.1.3.3" evidence="6 12"/>
<accession>A0A420XQY3</accession>
<evidence type="ECO:0000256" key="15">
    <source>
        <dbReference type="PIRSR" id="PIRSR005096-3"/>
    </source>
</evidence>
<dbReference type="AlphaFoldDB" id="A0A420XQY3"/>
<dbReference type="PANTHER" id="PTHR10091">
    <property type="entry name" value="ALDOSE-1-EPIMERASE"/>
    <property type="match status" value="1"/>
</dbReference>
<name>A0A420XQY3_9ACTN</name>
<keyword evidence="9" id="KW-0597">Phosphoprotein</keyword>
<feature type="binding site" evidence="15">
    <location>
        <begin position="231"/>
        <end position="233"/>
    </location>
    <ligand>
        <name>beta-D-galactose</name>
        <dbReference type="ChEBI" id="CHEBI:27667"/>
    </ligand>
</feature>
<keyword evidence="11 12" id="KW-0119">Carbohydrate metabolism</keyword>
<comment type="similarity">
    <text evidence="4 12">Belongs to the aldose epimerase family.</text>
</comment>
<dbReference type="EMBL" id="RBWV01000011">
    <property type="protein sequence ID" value="RKS75626.1"/>
    <property type="molecule type" value="Genomic_DNA"/>
</dbReference>
<evidence type="ECO:0000256" key="1">
    <source>
        <dbReference type="ARBA" id="ARBA00001614"/>
    </source>
</evidence>
<dbReference type="InterPro" id="IPR014718">
    <property type="entry name" value="GH-type_carb-bd"/>
</dbReference>
<dbReference type="PANTHER" id="PTHR10091:SF0">
    <property type="entry name" value="GALACTOSE MUTAROTASE"/>
    <property type="match status" value="1"/>
</dbReference>
<keyword evidence="10 12" id="KW-0413">Isomerase</keyword>
<dbReference type="RefSeq" id="WP_231121693.1">
    <property type="nucleotide sequence ID" value="NZ_RBWV01000011.1"/>
</dbReference>
<organism evidence="16 17">
    <name type="scientific">Motilibacter peucedani</name>
    <dbReference type="NCBI Taxonomy" id="598650"/>
    <lineage>
        <taxon>Bacteria</taxon>
        <taxon>Bacillati</taxon>
        <taxon>Actinomycetota</taxon>
        <taxon>Actinomycetes</taxon>
        <taxon>Motilibacterales</taxon>
        <taxon>Motilibacteraceae</taxon>
        <taxon>Motilibacter</taxon>
    </lineage>
</organism>
<dbReference type="GO" id="GO:0006006">
    <property type="term" value="P:glucose metabolic process"/>
    <property type="evidence" value="ECO:0007669"/>
    <property type="project" value="TreeGrafter"/>
</dbReference>
<comment type="subcellular location">
    <subcellularLocation>
        <location evidence="2">Cytoplasm</location>
    </subcellularLocation>
</comment>
<evidence type="ECO:0000256" key="11">
    <source>
        <dbReference type="ARBA" id="ARBA00023277"/>
    </source>
</evidence>
<dbReference type="GO" id="GO:0030246">
    <property type="term" value="F:carbohydrate binding"/>
    <property type="evidence" value="ECO:0007669"/>
    <property type="project" value="InterPro"/>
</dbReference>
<dbReference type="CDD" id="cd09019">
    <property type="entry name" value="galactose_mutarotase_like"/>
    <property type="match status" value="1"/>
</dbReference>
<dbReference type="InParanoid" id="A0A420XQY3"/>
<dbReference type="GO" id="GO:0033499">
    <property type="term" value="P:galactose catabolic process via UDP-galactose, Leloir pathway"/>
    <property type="evidence" value="ECO:0007669"/>
    <property type="project" value="TreeGrafter"/>
</dbReference>
<dbReference type="UniPathway" id="UPA00242"/>
<evidence type="ECO:0000256" key="7">
    <source>
        <dbReference type="ARBA" id="ARBA00014165"/>
    </source>
</evidence>
<comment type="pathway">
    <text evidence="3 12">Carbohydrate metabolism; hexose metabolism.</text>
</comment>
<dbReference type="PROSITE" id="PS00545">
    <property type="entry name" value="ALDOSE_1_EPIMERASE"/>
    <property type="match status" value="1"/>
</dbReference>
<evidence type="ECO:0000256" key="12">
    <source>
        <dbReference type="PIRNR" id="PIRNR005096"/>
    </source>
</evidence>
<evidence type="ECO:0000256" key="14">
    <source>
        <dbReference type="PIRSR" id="PIRSR005096-2"/>
    </source>
</evidence>
<dbReference type="PIRSF" id="PIRSF005096">
    <property type="entry name" value="GALM"/>
    <property type="match status" value="1"/>
</dbReference>
<evidence type="ECO:0000256" key="6">
    <source>
        <dbReference type="ARBA" id="ARBA00013185"/>
    </source>
</evidence>
<feature type="binding site" evidence="14">
    <location>
        <position position="304"/>
    </location>
    <ligand>
        <name>beta-D-galactose</name>
        <dbReference type="ChEBI" id="CHEBI:27667"/>
    </ligand>
</feature>
<reference evidence="16 17" key="1">
    <citation type="submission" date="2018-10" db="EMBL/GenBank/DDBJ databases">
        <title>Genomic Encyclopedia of Archaeal and Bacterial Type Strains, Phase II (KMG-II): from individual species to whole genera.</title>
        <authorList>
            <person name="Goeker M."/>
        </authorList>
    </citation>
    <scope>NUCLEOTIDE SEQUENCE [LARGE SCALE GENOMIC DNA]</scope>
    <source>
        <strain evidence="16 17">RP-AC37</strain>
    </source>
</reference>
<evidence type="ECO:0000256" key="4">
    <source>
        <dbReference type="ARBA" id="ARBA00006206"/>
    </source>
</evidence>
<comment type="caution">
    <text evidence="16">The sequence shown here is derived from an EMBL/GenBank/DDBJ whole genome shotgun (WGS) entry which is preliminary data.</text>
</comment>
<dbReference type="GO" id="GO:0004034">
    <property type="term" value="F:aldose 1-epimerase activity"/>
    <property type="evidence" value="ECO:0007669"/>
    <property type="project" value="UniProtKB-EC"/>
</dbReference>
<protein>
    <recommendedName>
        <fullName evidence="7 12">Aldose 1-epimerase</fullName>
        <ecNumber evidence="6 12">5.1.3.3</ecNumber>
    </recommendedName>
</protein>
<comment type="catalytic activity">
    <reaction evidence="1 12">
        <text>alpha-D-glucose = beta-D-glucose</text>
        <dbReference type="Rhea" id="RHEA:10264"/>
        <dbReference type="ChEBI" id="CHEBI:15903"/>
        <dbReference type="ChEBI" id="CHEBI:17925"/>
        <dbReference type="EC" id="5.1.3.3"/>
    </reaction>
</comment>
<dbReference type="GO" id="GO:0005737">
    <property type="term" value="C:cytoplasm"/>
    <property type="evidence" value="ECO:0007669"/>
    <property type="project" value="UniProtKB-SubCell"/>
</dbReference>
<comment type="subunit">
    <text evidence="5">Monomer.</text>
</comment>
<evidence type="ECO:0000256" key="9">
    <source>
        <dbReference type="ARBA" id="ARBA00022553"/>
    </source>
</evidence>
<feature type="binding site" evidence="15">
    <location>
        <begin position="131"/>
        <end position="132"/>
    </location>
    <ligand>
        <name>beta-D-galactose</name>
        <dbReference type="ChEBI" id="CHEBI:27667"/>
    </ligand>
</feature>
<dbReference type="FunFam" id="2.70.98.10:FF:000003">
    <property type="entry name" value="Aldose 1-epimerase"/>
    <property type="match status" value="1"/>
</dbReference>
<evidence type="ECO:0000256" key="3">
    <source>
        <dbReference type="ARBA" id="ARBA00005028"/>
    </source>
</evidence>
<dbReference type="SUPFAM" id="SSF74650">
    <property type="entry name" value="Galactose mutarotase-like"/>
    <property type="match status" value="1"/>
</dbReference>
<dbReference type="InterPro" id="IPR008183">
    <property type="entry name" value="Aldose_1/G6P_1-epimerase"/>
</dbReference>
<dbReference type="Proteomes" id="UP000281955">
    <property type="component" value="Unassembled WGS sequence"/>
</dbReference>
<dbReference type="PROSITE" id="PS51318">
    <property type="entry name" value="TAT"/>
    <property type="match status" value="1"/>
</dbReference>
<evidence type="ECO:0000256" key="8">
    <source>
        <dbReference type="ARBA" id="ARBA00022490"/>
    </source>
</evidence>
<sequence length="404" mass="43669">MTLDIAPEEDGRAGQRLVTRRAALVAGLGAVTGAAALAGAPAAQAQSSRGGGVTVSWEPWGTYMGQTIRRYTLANQHGMAVRLLTYGATVQSLDVPDKHGEVANVALGFDNLADYVAKSPYFGATIGRYGNRIRAGGFTLDGHTYPLPLNNGLATLHGGFVGWDKLVWSASTFTTKRGTGVLFSLVSPDGDQGFPGTVHATASYELTSQDDLELHYTATTDMPTVINMTNHTYFNLGGEGTGTIEDHLLKLNASRYTPVDVNLIPTGALPSVHGTPFDFTTKHQIGERIDADDEQLHLANGGYDHNWVLDRWDGTLQRAAWLRDPDSGRTMMVETTEPGIQFYSGNFLDGSFAGTSGQVYRKHDALTLETQHFPDSPNQPSFPSTVLRPGQTYDTTTVYRFKAH</sequence>
<keyword evidence="17" id="KW-1185">Reference proteome</keyword>
<evidence type="ECO:0000256" key="13">
    <source>
        <dbReference type="PIRSR" id="PIRSR005096-1"/>
    </source>
</evidence>
<dbReference type="Pfam" id="PF01263">
    <property type="entry name" value="Aldose_epim"/>
    <property type="match status" value="1"/>
</dbReference>
<dbReference type="InterPro" id="IPR006311">
    <property type="entry name" value="TAT_signal"/>
</dbReference>
<dbReference type="InterPro" id="IPR047215">
    <property type="entry name" value="Galactose_mutarotase-like"/>
</dbReference>
<feature type="active site" description="Proton acceptor" evidence="13">
    <location>
        <position position="369"/>
    </location>
</feature>
<dbReference type="InterPro" id="IPR011013">
    <property type="entry name" value="Gal_mutarotase_sf_dom"/>
</dbReference>
<feature type="active site" description="Proton donor" evidence="13">
    <location>
        <position position="231"/>
    </location>
</feature>
<gene>
    <name evidence="16" type="ORF">CLV35_2103</name>
</gene>
<dbReference type="InterPro" id="IPR015443">
    <property type="entry name" value="Aldose_1-epimerase"/>
</dbReference>
<evidence type="ECO:0000256" key="2">
    <source>
        <dbReference type="ARBA" id="ARBA00004496"/>
    </source>
</evidence>
<evidence type="ECO:0000256" key="5">
    <source>
        <dbReference type="ARBA" id="ARBA00011245"/>
    </source>
</evidence>
<dbReference type="InterPro" id="IPR018052">
    <property type="entry name" value="Ald1_epimerase_CS"/>
</dbReference>
<dbReference type="NCBIfam" id="NF008277">
    <property type="entry name" value="PRK11055.1"/>
    <property type="match status" value="1"/>
</dbReference>
<keyword evidence="8" id="KW-0963">Cytoplasm</keyword>